<protein>
    <submittedName>
        <fullName evidence="2">Uncharacterized protein</fullName>
    </submittedName>
</protein>
<gene>
    <name evidence="2" type="ORF">PN457_08290</name>
</gene>
<keyword evidence="1" id="KW-0812">Transmembrane</keyword>
<feature type="transmembrane region" description="Helical" evidence="1">
    <location>
        <begin position="62"/>
        <end position="81"/>
    </location>
</feature>
<organism evidence="2 3">
    <name type="scientific">Anabaenopsis arnoldii</name>
    <dbReference type="NCBI Taxonomy" id="2152938"/>
    <lineage>
        <taxon>Bacteria</taxon>
        <taxon>Bacillati</taxon>
        <taxon>Cyanobacteriota</taxon>
        <taxon>Cyanophyceae</taxon>
        <taxon>Nostocales</taxon>
        <taxon>Nodulariaceae</taxon>
        <taxon>Anabaenopsis</taxon>
    </lineage>
</organism>
<feature type="transmembrane region" description="Helical" evidence="1">
    <location>
        <begin position="88"/>
        <end position="108"/>
    </location>
</feature>
<keyword evidence="1" id="KW-0472">Membrane</keyword>
<dbReference type="Proteomes" id="UP001212499">
    <property type="component" value="Unassembled WGS sequence"/>
</dbReference>
<dbReference type="EMBL" id="JAQMUH010000094">
    <property type="protein sequence ID" value="MDB9539654.1"/>
    <property type="molecule type" value="Genomic_DNA"/>
</dbReference>
<keyword evidence="1" id="KW-1133">Transmembrane helix</keyword>
<feature type="transmembrane region" description="Helical" evidence="1">
    <location>
        <begin position="120"/>
        <end position="141"/>
    </location>
</feature>
<comment type="caution">
    <text evidence="2">The sequence shown here is derived from an EMBL/GenBank/DDBJ whole genome shotgun (WGS) entry which is preliminary data.</text>
</comment>
<feature type="transmembrane region" description="Helical" evidence="1">
    <location>
        <begin position="21"/>
        <end position="42"/>
    </location>
</feature>
<name>A0ABT5AQQ8_9CYAN</name>
<evidence type="ECO:0000313" key="3">
    <source>
        <dbReference type="Proteomes" id="UP001212499"/>
    </source>
</evidence>
<feature type="transmembrane region" description="Helical" evidence="1">
    <location>
        <begin position="148"/>
        <end position="171"/>
    </location>
</feature>
<evidence type="ECO:0000313" key="2">
    <source>
        <dbReference type="EMBL" id="MDB9539654.1"/>
    </source>
</evidence>
<keyword evidence="3" id="KW-1185">Reference proteome</keyword>
<dbReference type="RefSeq" id="WP_271732596.1">
    <property type="nucleotide sequence ID" value="NZ_JANQDP010000096.1"/>
</dbReference>
<feature type="transmembrane region" description="Helical" evidence="1">
    <location>
        <begin position="191"/>
        <end position="208"/>
    </location>
</feature>
<sequence length="227" mass="25541">MLHLPPHSKNFLIPPLERRKFFLQFTLITICGWFVATIASIALEGIILGNLAATDSFPWVKILSSMIFAVVFAADQALVLGSYISGRLWTVATSAGWLIAYTATMNWVRYIFPEFAITGLLSTILYISSGIWLGLCQWLVLRRYAKPAWLWIFLPSVCFLGISLFTGFLSLVRNLMPQIHHTPILYWSEQSFKAIILGVIPALGLCSLKRNSHRPTKISSSSYLRNS</sequence>
<proteinExistence type="predicted"/>
<accession>A0ABT5AQQ8</accession>
<reference evidence="2 3" key="1">
    <citation type="submission" date="2023-01" db="EMBL/GenBank/DDBJ databases">
        <title>Genomes from the Australian National Cyanobacteria Reference Collection.</title>
        <authorList>
            <person name="Willis A."/>
            <person name="Lee E.M.F."/>
        </authorList>
    </citation>
    <scope>NUCLEOTIDE SEQUENCE [LARGE SCALE GENOMIC DNA]</scope>
    <source>
        <strain evidence="2 3">CS-1033</strain>
    </source>
</reference>
<evidence type="ECO:0000256" key="1">
    <source>
        <dbReference type="SAM" id="Phobius"/>
    </source>
</evidence>